<accession>A0A2G4AEB4</accession>
<evidence type="ECO:0000313" key="2">
    <source>
        <dbReference type="Proteomes" id="UP000519182"/>
    </source>
</evidence>
<gene>
    <name evidence="1" type="ORF">HEP34_005279</name>
</gene>
<dbReference type="AlphaFoldDB" id="A0A2G4AEB4"/>
<name>A0A2G4AEB4_ECOLX</name>
<dbReference type="EMBL" id="AATJYL010000122">
    <property type="protein sequence ID" value="EFM1448789.1"/>
    <property type="molecule type" value="Genomic_DNA"/>
</dbReference>
<protein>
    <submittedName>
        <fullName evidence="1">Mobilization protein</fullName>
    </submittedName>
</protein>
<evidence type="ECO:0000313" key="1">
    <source>
        <dbReference type="EMBL" id="EFM1448789.1"/>
    </source>
</evidence>
<sequence length="96" mass="10667">MSRTLEQKIAEAEARLQRLKAKSRSLDTAQKVVVGAALLAKVRKPEEVQLRAWLLQFLKAEVTRQADVSRIQPLIDELNALPKPVPKGVSKNGQQA</sequence>
<comment type="caution">
    <text evidence="1">The sequence shown here is derived from an EMBL/GenBank/DDBJ whole genome shotgun (WGS) entry which is preliminary data.</text>
</comment>
<proteinExistence type="predicted"/>
<dbReference type="Proteomes" id="UP000519182">
    <property type="component" value="Unassembled WGS sequence"/>
</dbReference>
<dbReference type="RefSeq" id="WP_000091756.1">
    <property type="nucleotide sequence ID" value="NZ_CABVWV010000095.1"/>
</dbReference>
<reference evidence="1 2" key="1">
    <citation type="submission" date="2020-04" db="EMBL/GenBank/DDBJ databases">
        <authorList>
            <consortium name="GenomeTrakr network: Whole genome sequencing for foodborne pathogen traceback"/>
        </authorList>
    </citation>
    <scope>NUCLEOTIDE SEQUENCE [LARGE SCALE GENOMIC DNA]</scope>
    <source>
        <strain evidence="1 2">PSU-2464</strain>
    </source>
</reference>
<organism evidence="1 2">
    <name type="scientific">Escherichia coli</name>
    <dbReference type="NCBI Taxonomy" id="562"/>
    <lineage>
        <taxon>Bacteria</taxon>
        <taxon>Pseudomonadati</taxon>
        <taxon>Pseudomonadota</taxon>
        <taxon>Gammaproteobacteria</taxon>
        <taxon>Enterobacterales</taxon>
        <taxon>Enterobacteriaceae</taxon>
        <taxon>Escherichia</taxon>
    </lineage>
</organism>